<dbReference type="Pfam" id="PF23341">
    <property type="entry name" value="PEP5_VPS11_N"/>
    <property type="match status" value="1"/>
</dbReference>
<dbReference type="GO" id="GO:0008270">
    <property type="term" value="F:zinc ion binding"/>
    <property type="evidence" value="ECO:0007669"/>
    <property type="project" value="UniProtKB-KW"/>
</dbReference>
<keyword evidence="3" id="KW-0479">Metal-binding</keyword>
<dbReference type="InterPro" id="IPR036322">
    <property type="entry name" value="WD40_repeat_dom_sf"/>
</dbReference>
<dbReference type="eggNOG" id="KOG2103">
    <property type="taxonomic scope" value="Eukaryota"/>
</dbReference>
<dbReference type="SUPFAM" id="SSF50978">
    <property type="entry name" value="WD40 repeat-like"/>
    <property type="match status" value="1"/>
</dbReference>
<dbReference type="RefSeq" id="XP_009266698.1">
    <property type="nucleotide sequence ID" value="XM_009268423.1"/>
</dbReference>
<dbReference type="EMBL" id="KE007226">
    <property type="protein sequence ID" value="EOR03662.1"/>
    <property type="molecule type" value="Genomic_DNA"/>
</dbReference>
<dbReference type="HOGENOM" id="CLU_241247_0_0_1"/>
<evidence type="ECO:0000256" key="3">
    <source>
        <dbReference type="ARBA" id="ARBA00022723"/>
    </source>
</evidence>
<dbReference type="OrthoDB" id="28092at2759"/>
<feature type="domain" description="PEP5/VPS11 N-terminal" evidence="9">
    <location>
        <begin position="3"/>
        <end position="246"/>
    </location>
</feature>
<sequence>MSSSMLVALAENSSNYPVIKCWNLIDQPKLAYHKVIEHNSDPHPVSSFAISVDLSFLAIGLANGSVILLRRFKQAIQQLEQLKPYNLIVDVNEPITGLLFGSSEDVLFISTPSCVLVSNIKTRSSRTAAPLDDLGCSLNCLQPSPVASASLVLAREEALYLYGIEGRRATYAFEGEKLFLRSFQNYLVLCMNSKASADANSITIIDLNLKFVAYKKDLHQGIIDVVKCDKTLFIICNDGKTYSLSEISIDAKLNSLYAKGYYLLALDIVTEKKLAKDVIMDVHRLYGDHLYDKSDFHSATLEYSQAIGFVESSSIIRKASSIALAFWSMPKNLLDVDCLNDFINQSDSNDEVKFDLQTAVRVLRQAGYVQHALQLSAKYHRHEDFLKIQIEDNNNWAFALSYLEELPSKDAEKYLHHYGRLLLENMCEETTCVLIDLCCGTYKPKSIDQKLIKRKSGLNSIATNTINYIGYNPSNHGSQLSSEEDENVYVPPSPRKYFSHFVKVPKQLIKFIEAILKSRVGIEIDTTSIKTCDQPTLSKPINHNDASSLMTTLLEVYLKVAKNAENGKMREDLRSKSLTMIENHDKIPIDLNHALMTCTLEDYDEGKLKIWCILGLYEEVIYHYIELCKYSDVKGIGEEMIEQVITSIHLYGRFVPHMYVVVLKFLVDRIESDSKRLSDIQNLLNEIDNVKVELNKNGHVDESIKLPEYSEVIEIISKAGVQIGAIKEWIIRKVSDDEEKSRLDELLFLTYREESKKKENKLNGLSDKAQSFQNTRCASTGERLELPAIHFACGHSYNATSLADNESECPLCARSHGFNYKQVSQNKTALVTHSNKDINVLNPSDGKLLNRINFDNLISYKFDQDVLASLDSQHTLRLFDGHSLHEFWNKTLAASSDFQVDFTKDDKHSILVLDNNHLRCFNILSADLLWELQVHDNYRLQSQSNFIYLYNSNEIMSLDPSSGDTMSKAKLEDHLSTQFTRDYLILLNKHSRLSIIDLKSLKPITSSKKSFKTLVDLNLSSKNIFSAVYQDDLLVYTIEMGVLNQLHAFKYDPTLTYFNGYLDKHNRAFIVQTSPANALRALTVNIFTPDGPDGKLESSYTLPFDQTKRGTPIQIISEATLANNYSSVARMALITTSGTMELYQGLQIKWVKELGLSDPLSLTMVDLPEKDEPMTSIDNNQLYSFIPRILSHFHNIKYFPRYIVNFGSRFLTGDRHRDSTSLVRDLFGYRKIVIVGTKQGKLIGLDSANPNKTLWSRNFGSNTRVTHLINTRSAGINDAAHVLALVEYLEINGKLKTLAIEVDALGGPALTGSGSVAYLSLMESRPIKIIPLDIECGSSGNRAIALIDEELGIHLYPFCKTVRDKFDSISNDFYYTLQVSEDKVNGYKPMMNYEDIESNQIWSFFAPENQAIVGVQERINSATASVAQIGPNREAIEKYLNPHAVLITTVIADTSMKQLYVVDGVTGQVEREYTIEDESEEENSVFIDNRIITVARTMDMSTIVHSKELFVNVEDLKHEYLYSPNTIKAISPTVTRNGITHKDLIIANDNDDIISIPRLYLDPNTPKQMHINKLAAISKGKKNNSQFDMVINSDLAKIPNDPKAILNEDPVIGVKDIQCVPSTQLESTSICVAYGQDIFMFRVSPSRQFDVLSESFNKIQLAITILALSIGLIIVKPIVKAKQLDAKWF</sequence>
<proteinExistence type="predicted"/>
<dbReference type="GO" id="GO:0005768">
    <property type="term" value="C:endosome"/>
    <property type="evidence" value="ECO:0007669"/>
    <property type="project" value="TreeGrafter"/>
</dbReference>
<keyword evidence="6" id="KW-0653">Protein transport</keyword>
<dbReference type="InterPro" id="IPR015943">
    <property type="entry name" value="WD40/YVTN_repeat-like_dom_sf"/>
</dbReference>
<evidence type="ECO:0000256" key="1">
    <source>
        <dbReference type="ARBA" id="ARBA00004184"/>
    </source>
</evidence>
<name>R9AN59_WALI9</name>
<keyword evidence="2" id="KW-0813">Transport</keyword>
<feature type="domain" description="ER membrane protein complex subunit 1 C-terminal" evidence="8">
    <location>
        <begin position="1511"/>
        <end position="1688"/>
    </location>
</feature>
<evidence type="ECO:0000259" key="8">
    <source>
        <dbReference type="Pfam" id="PF07774"/>
    </source>
</evidence>
<dbReference type="Pfam" id="PF23356">
    <property type="entry name" value="TPR_PEP5_VPS11"/>
    <property type="match status" value="1"/>
</dbReference>
<dbReference type="Proteomes" id="UP000014064">
    <property type="component" value="Unassembled WGS sequence"/>
</dbReference>
<reference evidence="11" key="1">
    <citation type="journal article" date="2013" name="BMC Genomics">
        <title>Genome and transcriptome sequencing of the halophilic fungus Wallemia ichthyophaga: haloadaptations present and absent.</title>
        <authorList>
            <person name="Zajc J."/>
            <person name="Liu Y."/>
            <person name="Dai W."/>
            <person name="Yang Z."/>
            <person name="Hu J."/>
            <person name="Gostincar C."/>
            <person name="Gunde-Cimerman N."/>
        </authorList>
    </citation>
    <scope>NUCLEOTIDE SEQUENCE [LARGE SCALE GENOMIC DNA]</scope>
    <source>
        <strain evidence="11">EXF-994 / CBS 113033</strain>
    </source>
</reference>
<dbReference type="GO" id="GO:0030897">
    <property type="term" value="C:HOPS complex"/>
    <property type="evidence" value="ECO:0007669"/>
    <property type="project" value="TreeGrafter"/>
</dbReference>
<evidence type="ECO:0000313" key="10">
    <source>
        <dbReference type="EMBL" id="EOR03662.1"/>
    </source>
</evidence>
<dbReference type="GeneID" id="20376071"/>
<organism evidence="10 11">
    <name type="scientific">Wallemia ichthyophaga (strain EXF-994 / CBS 113033)</name>
    <dbReference type="NCBI Taxonomy" id="1299270"/>
    <lineage>
        <taxon>Eukaryota</taxon>
        <taxon>Fungi</taxon>
        <taxon>Dikarya</taxon>
        <taxon>Basidiomycota</taxon>
        <taxon>Wallemiomycotina</taxon>
        <taxon>Wallemiomycetes</taxon>
        <taxon>Wallemiales</taxon>
        <taxon>Wallemiaceae</taxon>
        <taxon>Wallemia</taxon>
    </lineage>
</organism>
<keyword evidence="11" id="KW-1185">Reference proteome</keyword>
<evidence type="ECO:0000313" key="11">
    <source>
        <dbReference type="Proteomes" id="UP000014064"/>
    </source>
</evidence>
<gene>
    <name evidence="10" type="ORF">J056_003119</name>
</gene>
<accession>R9AN59</accession>
<dbReference type="GO" id="GO:0007032">
    <property type="term" value="P:endosome organization"/>
    <property type="evidence" value="ECO:0007669"/>
    <property type="project" value="TreeGrafter"/>
</dbReference>
<dbReference type="Pfam" id="PF07774">
    <property type="entry name" value="EMC1_C"/>
    <property type="match status" value="1"/>
</dbReference>
<dbReference type="GO" id="GO:0015031">
    <property type="term" value="P:protein transport"/>
    <property type="evidence" value="ECO:0007669"/>
    <property type="project" value="UniProtKB-KW"/>
</dbReference>
<keyword evidence="5" id="KW-0862">Zinc</keyword>
<evidence type="ECO:0000256" key="2">
    <source>
        <dbReference type="ARBA" id="ARBA00022448"/>
    </source>
</evidence>
<dbReference type="GO" id="GO:0048284">
    <property type="term" value="P:organelle fusion"/>
    <property type="evidence" value="ECO:0007669"/>
    <property type="project" value="TreeGrafter"/>
</dbReference>
<dbReference type="STRING" id="1299270.R9AN59"/>
<comment type="subcellular location">
    <subcellularLocation>
        <location evidence="1">Endomembrane system</location>
        <topology evidence="1">Peripheral membrane protein</topology>
    </subcellularLocation>
</comment>
<dbReference type="PANTHER" id="PTHR23323">
    <property type="entry name" value="VACUOLAR PROTEIN SORTING-ASSOCIATED PROTEIN"/>
    <property type="match status" value="1"/>
</dbReference>
<keyword evidence="7" id="KW-0472">Membrane</keyword>
<evidence type="ECO:0000256" key="7">
    <source>
        <dbReference type="ARBA" id="ARBA00023136"/>
    </source>
</evidence>
<dbReference type="SUPFAM" id="SSF50998">
    <property type="entry name" value="Quinoprotein alcohol dehydrogenase-like"/>
    <property type="match status" value="1"/>
</dbReference>
<dbReference type="GO" id="GO:0030674">
    <property type="term" value="F:protein-macromolecule adaptor activity"/>
    <property type="evidence" value="ECO:0007669"/>
    <property type="project" value="TreeGrafter"/>
</dbReference>
<dbReference type="InterPro" id="IPR057308">
    <property type="entry name" value="CHCR_PEP5_VPS11"/>
</dbReference>
<dbReference type="InterPro" id="IPR011678">
    <property type="entry name" value="EMC1_C"/>
</dbReference>
<evidence type="ECO:0000256" key="6">
    <source>
        <dbReference type="ARBA" id="ARBA00022927"/>
    </source>
</evidence>
<evidence type="ECO:0000256" key="4">
    <source>
        <dbReference type="ARBA" id="ARBA00022771"/>
    </source>
</evidence>
<keyword evidence="4" id="KW-0863">Zinc-finger</keyword>
<dbReference type="KEGG" id="wic:J056_003119"/>
<dbReference type="PANTHER" id="PTHR23323:SF24">
    <property type="entry name" value="VACUOLAR PROTEIN SORTING-ASSOCIATED PROTEIN 11 HOMOLOG"/>
    <property type="match status" value="1"/>
</dbReference>
<dbReference type="eggNOG" id="KOG2114">
    <property type="taxonomic scope" value="Eukaryota"/>
</dbReference>
<dbReference type="GO" id="GO:0006904">
    <property type="term" value="P:vesicle docking involved in exocytosis"/>
    <property type="evidence" value="ECO:0007669"/>
    <property type="project" value="TreeGrafter"/>
</dbReference>
<dbReference type="GO" id="GO:0007033">
    <property type="term" value="P:vacuole organization"/>
    <property type="evidence" value="ECO:0007669"/>
    <property type="project" value="TreeGrafter"/>
</dbReference>
<evidence type="ECO:0000259" key="9">
    <source>
        <dbReference type="Pfam" id="PF23341"/>
    </source>
</evidence>
<dbReference type="Gene3D" id="2.130.10.10">
    <property type="entry name" value="YVTN repeat-like/Quinoprotein amine dehydrogenase"/>
    <property type="match status" value="1"/>
</dbReference>
<dbReference type="InterPro" id="IPR011047">
    <property type="entry name" value="Quinoprotein_ADH-like_sf"/>
</dbReference>
<dbReference type="InterPro" id="IPR057307">
    <property type="entry name" value="PEP5_VPS11_N"/>
</dbReference>
<evidence type="ECO:0000256" key="5">
    <source>
        <dbReference type="ARBA" id="ARBA00022833"/>
    </source>
</evidence>
<protein>
    <submittedName>
        <fullName evidence="10">Vacuolar protein sorting-associated protein 11-like protein</fullName>
    </submittedName>
</protein>